<comment type="caution">
    <text evidence="2">The sequence shown here is derived from an EMBL/GenBank/DDBJ whole genome shotgun (WGS) entry which is preliminary data.</text>
</comment>
<name>A0ABQ3E0B5_9ACTN</name>
<evidence type="ECO:0000313" key="2">
    <source>
        <dbReference type="EMBL" id="GHB18233.1"/>
    </source>
</evidence>
<sequence>MGIADQFKDKAQELADQAKQAKQRKQGDQGAQRDPGARVPAGAPDEASERMRRAREDRDLGVNDDVLLDDERDAGQERYR</sequence>
<organism evidence="2 3">
    <name type="scientific">Streptomyces chryseus</name>
    <dbReference type="NCBI Taxonomy" id="68186"/>
    <lineage>
        <taxon>Bacteria</taxon>
        <taxon>Bacillati</taxon>
        <taxon>Actinomycetota</taxon>
        <taxon>Actinomycetes</taxon>
        <taxon>Kitasatosporales</taxon>
        <taxon>Streptomycetaceae</taxon>
        <taxon>Streptomyces</taxon>
    </lineage>
</organism>
<feature type="region of interest" description="Disordered" evidence="1">
    <location>
        <begin position="1"/>
        <end position="80"/>
    </location>
</feature>
<gene>
    <name evidence="2" type="ORF">GCM10010346_47780</name>
</gene>
<keyword evidence="3" id="KW-1185">Reference proteome</keyword>
<evidence type="ECO:0008006" key="4">
    <source>
        <dbReference type="Google" id="ProtNLM"/>
    </source>
</evidence>
<dbReference type="EMBL" id="BMVO01000018">
    <property type="protein sequence ID" value="GHB18233.1"/>
    <property type="molecule type" value="Genomic_DNA"/>
</dbReference>
<feature type="compositionally biased region" description="Basic and acidic residues" evidence="1">
    <location>
        <begin position="47"/>
        <end position="61"/>
    </location>
</feature>
<proteinExistence type="predicted"/>
<reference evidence="3" key="1">
    <citation type="journal article" date="2019" name="Int. J. Syst. Evol. Microbiol.">
        <title>The Global Catalogue of Microorganisms (GCM) 10K type strain sequencing project: providing services to taxonomists for standard genome sequencing and annotation.</title>
        <authorList>
            <consortium name="The Broad Institute Genomics Platform"/>
            <consortium name="The Broad Institute Genome Sequencing Center for Infectious Disease"/>
            <person name="Wu L."/>
            <person name="Ma J."/>
        </authorList>
    </citation>
    <scope>NUCLEOTIDE SEQUENCE [LARGE SCALE GENOMIC DNA]</scope>
    <source>
        <strain evidence="3">JCM 4737</strain>
    </source>
</reference>
<dbReference type="Proteomes" id="UP000599437">
    <property type="component" value="Unassembled WGS sequence"/>
</dbReference>
<feature type="compositionally biased region" description="Basic and acidic residues" evidence="1">
    <location>
        <begin position="1"/>
        <end position="13"/>
    </location>
</feature>
<evidence type="ECO:0000313" key="3">
    <source>
        <dbReference type="Proteomes" id="UP000599437"/>
    </source>
</evidence>
<evidence type="ECO:0000256" key="1">
    <source>
        <dbReference type="SAM" id="MobiDB-lite"/>
    </source>
</evidence>
<dbReference type="RefSeq" id="WP_138898952.1">
    <property type="nucleotide sequence ID" value="NZ_BMVO01000018.1"/>
</dbReference>
<protein>
    <recommendedName>
        <fullName evidence="4">Antitoxin</fullName>
    </recommendedName>
</protein>
<accession>A0ABQ3E0B5</accession>